<protein>
    <submittedName>
        <fullName evidence="2">Uncharacterized protein</fullName>
    </submittedName>
</protein>
<organism evidence="2 3">
    <name type="scientific">Seiridium unicorne</name>
    <dbReference type="NCBI Taxonomy" id="138068"/>
    <lineage>
        <taxon>Eukaryota</taxon>
        <taxon>Fungi</taxon>
        <taxon>Dikarya</taxon>
        <taxon>Ascomycota</taxon>
        <taxon>Pezizomycotina</taxon>
        <taxon>Sordariomycetes</taxon>
        <taxon>Xylariomycetidae</taxon>
        <taxon>Amphisphaeriales</taxon>
        <taxon>Sporocadaceae</taxon>
        <taxon>Seiridium</taxon>
    </lineage>
</organism>
<proteinExistence type="predicted"/>
<evidence type="ECO:0000256" key="1">
    <source>
        <dbReference type="SAM" id="SignalP"/>
    </source>
</evidence>
<comment type="caution">
    <text evidence="2">The sequence shown here is derived from an EMBL/GenBank/DDBJ whole genome shotgun (WGS) entry which is preliminary data.</text>
</comment>
<feature type="signal peptide" evidence="1">
    <location>
        <begin position="1"/>
        <end position="18"/>
    </location>
</feature>
<dbReference type="Proteomes" id="UP001408356">
    <property type="component" value="Unassembled WGS sequence"/>
</dbReference>
<keyword evidence="1" id="KW-0732">Signal</keyword>
<reference evidence="2 3" key="1">
    <citation type="journal article" date="2024" name="J. Plant Pathol.">
        <title>Sequence and assembly of the genome of Seiridium unicorne, isolate CBS 538.82, causal agent of cypress canker disease.</title>
        <authorList>
            <person name="Scali E."/>
            <person name="Rocca G.D."/>
            <person name="Danti R."/>
            <person name="Garbelotto M."/>
            <person name="Barberini S."/>
            <person name="Baroncelli R."/>
            <person name="Emiliani G."/>
        </authorList>
    </citation>
    <scope>NUCLEOTIDE SEQUENCE [LARGE SCALE GENOMIC DNA]</scope>
    <source>
        <strain evidence="2 3">BM-138-508</strain>
    </source>
</reference>
<feature type="chain" id="PRO_5047089812" evidence="1">
    <location>
        <begin position="19"/>
        <end position="220"/>
    </location>
</feature>
<dbReference type="EMBL" id="JARVKF010000421">
    <property type="protein sequence ID" value="KAK9414818.1"/>
    <property type="molecule type" value="Genomic_DNA"/>
</dbReference>
<evidence type="ECO:0000313" key="3">
    <source>
        <dbReference type="Proteomes" id="UP001408356"/>
    </source>
</evidence>
<accession>A0ABR2UJL6</accession>
<name>A0ABR2UJL6_9PEZI</name>
<sequence>MQFKNSVAVALAPALVAAAPSNGTYTAPLRDQIAALDQAGALKWEDMDSGRFATLPMSGDRRRRDNTWVDKVNGINPSDWLGKQWHDLGLDVRVDDLAGRILCPGGGSSMQEYIIDQGAQLACQTFVSKSVTGQLSLKAWHAWEQWSGNELTTSDGKEGYVRWLIGSVSDTPHTLTEEFCGDMWNAVKAVCIQTAGDTQGQAISVADWIIYADPNAAAGE</sequence>
<evidence type="ECO:0000313" key="2">
    <source>
        <dbReference type="EMBL" id="KAK9414818.1"/>
    </source>
</evidence>
<keyword evidence="3" id="KW-1185">Reference proteome</keyword>
<gene>
    <name evidence="2" type="ORF">SUNI508_10761</name>
</gene>